<dbReference type="KEGG" id="aaf:AURANDRAFT_5413"/>
<reference evidence="2 3" key="1">
    <citation type="journal article" date="2011" name="Proc. Natl. Acad. Sci. U.S.A.">
        <title>Niche of harmful alga Aureococcus anophagefferens revealed through ecogenomics.</title>
        <authorList>
            <person name="Gobler C.J."/>
            <person name="Berry D.L."/>
            <person name="Dyhrman S.T."/>
            <person name="Wilhelm S.W."/>
            <person name="Salamov A."/>
            <person name="Lobanov A.V."/>
            <person name="Zhang Y."/>
            <person name="Collier J.L."/>
            <person name="Wurch L.L."/>
            <person name="Kustka A.B."/>
            <person name="Dill B.D."/>
            <person name="Shah M."/>
            <person name="VerBerkmoes N.C."/>
            <person name="Kuo A."/>
            <person name="Terry A."/>
            <person name="Pangilinan J."/>
            <person name="Lindquist E.A."/>
            <person name="Lucas S."/>
            <person name="Paulsen I.T."/>
            <person name="Hattenrath-Lehmann T.K."/>
            <person name="Talmage S.C."/>
            <person name="Walker E.A."/>
            <person name="Koch F."/>
            <person name="Burson A.M."/>
            <person name="Marcoval M.A."/>
            <person name="Tang Y.Z."/>
            <person name="Lecleir G.R."/>
            <person name="Coyne K.J."/>
            <person name="Berg G.M."/>
            <person name="Bertrand E.M."/>
            <person name="Saito M.A."/>
            <person name="Gladyshev V.N."/>
            <person name="Grigoriev I.V."/>
        </authorList>
    </citation>
    <scope>NUCLEOTIDE SEQUENCE [LARGE SCALE GENOMIC DNA]</scope>
    <source>
        <strain evidence="3">CCMP 1984</strain>
    </source>
</reference>
<dbReference type="FunFam" id="3.10.110.10:FF:000086">
    <property type="entry name" value="Ubiquitin-conjugating enzyme E2 J1"/>
    <property type="match status" value="1"/>
</dbReference>
<dbReference type="PROSITE" id="PS50127">
    <property type="entry name" value="UBC_2"/>
    <property type="match status" value="1"/>
</dbReference>
<keyword evidence="3" id="KW-1185">Reference proteome</keyword>
<dbReference type="InterPro" id="IPR050113">
    <property type="entry name" value="Ub_conjugating_enzyme"/>
</dbReference>
<dbReference type="SMART" id="SM00212">
    <property type="entry name" value="UBCc"/>
    <property type="match status" value="1"/>
</dbReference>
<dbReference type="Gene3D" id="3.10.110.10">
    <property type="entry name" value="Ubiquitin Conjugating Enzyme"/>
    <property type="match status" value="1"/>
</dbReference>
<dbReference type="CDD" id="cd23799">
    <property type="entry name" value="UBCc_UBE2J"/>
    <property type="match status" value="1"/>
</dbReference>
<feature type="non-terminal residue" evidence="2">
    <location>
        <position position="138"/>
    </location>
</feature>
<protein>
    <recommendedName>
        <fullName evidence="1">UBC core domain-containing protein</fullName>
    </recommendedName>
</protein>
<dbReference type="InterPro" id="IPR016135">
    <property type="entry name" value="UBQ-conjugating_enzyme/RWD"/>
</dbReference>
<evidence type="ECO:0000313" key="2">
    <source>
        <dbReference type="EMBL" id="EGB06004.1"/>
    </source>
</evidence>
<organism evidence="3">
    <name type="scientific">Aureococcus anophagefferens</name>
    <name type="common">Harmful bloom alga</name>
    <dbReference type="NCBI Taxonomy" id="44056"/>
    <lineage>
        <taxon>Eukaryota</taxon>
        <taxon>Sar</taxon>
        <taxon>Stramenopiles</taxon>
        <taxon>Ochrophyta</taxon>
        <taxon>Pelagophyceae</taxon>
        <taxon>Pelagomonadales</taxon>
        <taxon>Pelagomonadaceae</taxon>
        <taxon>Aureococcus</taxon>
    </lineage>
</organism>
<proteinExistence type="predicted"/>
<dbReference type="OMA" id="FMLKNND"/>
<gene>
    <name evidence="2" type="ORF">AURANDRAFT_5413</name>
</gene>
<dbReference type="GeneID" id="20222364"/>
<evidence type="ECO:0000259" key="1">
    <source>
        <dbReference type="PROSITE" id="PS50127"/>
    </source>
</evidence>
<dbReference type="EMBL" id="GL833137">
    <property type="protein sequence ID" value="EGB06004.1"/>
    <property type="molecule type" value="Genomic_DNA"/>
</dbReference>
<dbReference type="SUPFAM" id="SSF54495">
    <property type="entry name" value="UBC-like"/>
    <property type="match status" value="1"/>
</dbReference>
<dbReference type="Pfam" id="PF00179">
    <property type="entry name" value="UQ_con"/>
    <property type="match status" value="1"/>
</dbReference>
<name>F0YFX5_AURAN</name>
<evidence type="ECO:0000313" key="3">
    <source>
        <dbReference type="Proteomes" id="UP000002729"/>
    </source>
</evidence>
<sequence length="138" mass="15630">NPAVRRIKGDIRELAQNPTREYHAAPLEDNLFEWHFTVRGPRGSDFQGGLYHGRISLPHDYPFKPPSIMLLNASGRFEVGKKICLSATSFHPEHWQPAWGIRTIVEALIAFFPTPTESAIGALEWRPDERQALAAESR</sequence>
<dbReference type="InterPro" id="IPR000608">
    <property type="entry name" value="UBC"/>
</dbReference>
<dbReference type="OrthoDB" id="1158011at2759"/>
<dbReference type="PANTHER" id="PTHR24067">
    <property type="entry name" value="UBIQUITIN-CONJUGATING ENZYME E2"/>
    <property type="match status" value="1"/>
</dbReference>
<dbReference type="Proteomes" id="UP000002729">
    <property type="component" value="Unassembled WGS sequence"/>
</dbReference>
<accession>F0YFX5</accession>
<dbReference type="InParanoid" id="F0YFX5"/>
<dbReference type="eggNOG" id="KOG0428">
    <property type="taxonomic scope" value="Eukaryota"/>
</dbReference>
<dbReference type="AlphaFoldDB" id="F0YFX5"/>
<dbReference type="RefSeq" id="XP_009039220.1">
    <property type="nucleotide sequence ID" value="XM_009040972.1"/>
</dbReference>
<feature type="domain" description="UBC core" evidence="1">
    <location>
        <begin position="2"/>
        <end position="138"/>
    </location>
</feature>
<feature type="non-terminal residue" evidence="2">
    <location>
        <position position="1"/>
    </location>
</feature>